<gene>
    <name evidence="1" type="ORF">F955_02855</name>
</gene>
<dbReference type="RefSeq" id="WP_004895628.1">
    <property type="nucleotide sequence ID" value="NZ_KB849578.1"/>
</dbReference>
<dbReference type="Proteomes" id="UP000018440">
    <property type="component" value="Unassembled WGS sequence"/>
</dbReference>
<comment type="caution">
    <text evidence="1">The sequence shown here is derived from an EMBL/GenBank/DDBJ whole genome shotgun (WGS) entry which is preliminary data.</text>
</comment>
<evidence type="ECO:0000313" key="1">
    <source>
        <dbReference type="EMBL" id="ENV43308.1"/>
    </source>
</evidence>
<reference evidence="1 2" key="1">
    <citation type="submission" date="2013-02" db="EMBL/GenBank/DDBJ databases">
        <title>The Genome Sequence of Acinetobacter schindleri CIP 107287.</title>
        <authorList>
            <consortium name="The Broad Institute Genome Sequencing Platform"/>
            <consortium name="The Broad Institute Genome Sequencing Center for Infectious Disease"/>
            <person name="Cerqueira G."/>
            <person name="Feldgarden M."/>
            <person name="Courvalin P."/>
            <person name="Perichon B."/>
            <person name="Grillot-Courvalin C."/>
            <person name="Clermont D."/>
            <person name="Rocha E."/>
            <person name="Yoon E.-J."/>
            <person name="Nemec A."/>
            <person name="Walker B."/>
            <person name="Young S.K."/>
            <person name="Zeng Q."/>
            <person name="Gargeya S."/>
            <person name="Fitzgerald M."/>
            <person name="Haas B."/>
            <person name="Abouelleil A."/>
            <person name="Alvarado L."/>
            <person name="Arachchi H.M."/>
            <person name="Berlin A.M."/>
            <person name="Chapman S.B."/>
            <person name="Dewar J."/>
            <person name="Goldberg J."/>
            <person name="Griggs A."/>
            <person name="Gujja S."/>
            <person name="Hansen M."/>
            <person name="Howarth C."/>
            <person name="Imamovic A."/>
            <person name="Larimer J."/>
            <person name="McCowan C."/>
            <person name="Murphy C."/>
            <person name="Neiman D."/>
            <person name="Pearson M."/>
            <person name="Priest M."/>
            <person name="Roberts A."/>
            <person name="Saif S."/>
            <person name="Shea T."/>
            <person name="Sisk P."/>
            <person name="Sykes S."/>
            <person name="Wortman J."/>
            <person name="Nusbaum C."/>
            <person name="Birren B."/>
        </authorList>
    </citation>
    <scope>NUCLEOTIDE SEQUENCE [LARGE SCALE GENOMIC DNA]</scope>
    <source>
        <strain evidence="1 2">CIP 107287</strain>
    </source>
</reference>
<proteinExistence type="predicted"/>
<dbReference type="PATRIC" id="fig|1217988.3.peg.2746"/>
<dbReference type="EMBL" id="APPQ01000031">
    <property type="protein sequence ID" value="ENV43308.1"/>
    <property type="molecule type" value="Genomic_DNA"/>
</dbReference>
<sequence>MKRLSELLKLNPGFLIEAHGNGHSRYFAACGSKRKKIKITHSLFEYAKKADLFPVVNKHLNLVK</sequence>
<name>N9AGW0_9GAMM</name>
<accession>N9AGW0</accession>
<dbReference type="HOGENOM" id="CLU_2857502_0_0_6"/>
<protein>
    <submittedName>
        <fullName evidence="1">Uncharacterized protein</fullName>
    </submittedName>
</protein>
<organism evidence="1 2">
    <name type="scientific">Acinetobacter schindleri CIP 107287</name>
    <dbReference type="NCBI Taxonomy" id="1217988"/>
    <lineage>
        <taxon>Bacteria</taxon>
        <taxon>Pseudomonadati</taxon>
        <taxon>Pseudomonadota</taxon>
        <taxon>Gammaproteobacteria</taxon>
        <taxon>Moraxellales</taxon>
        <taxon>Moraxellaceae</taxon>
        <taxon>Acinetobacter</taxon>
    </lineage>
</organism>
<evidence type="ECO:0000313" key="2">
    <source>
        <dbReference type="Proteomes" id="UP000018440"/>
    </source>
</evidence>
<dbReference type="AlphaFoldDB" id="N9AGW0"/>